<dbReference type="Gene3D" id="3.40.50.1000">
    <property type="entry name" value="HAD superfamily/HAD-like"/>
    <property type="match status" value="1"/>
</dbReference>
<dbReference type="InterPro" id="IPR036412">
    <property type="entry name" value="HAD-like_sf"/>
</dbReference>
<dbReference type="InterPro" id="IPR002789">
    <property type="entry name" value="HerA_central"/>
</dbReference>
<reference evidence="2 3" key="1">
    <citation type="submission" date="2017-09" db="EMBL/GenBank/DDBJ databases">
        <title>Mesorhizobum sanjuanii sp. nov. isolated from nodules of Lotus tenuis in saline-alkaline lowlands of Flooding Pampa.</title>
        <authorList>
            <person name="Sannazzaro A.I."/>
            <person name="Torres Tejerizo G.A."/>
            <person name="Fontana F."/>
            <person name="Cumpa Velazquez L.M."/>
            <person name="Hansen L."/>
            <person name="Pistorio M."/>
            <person name="Estrella M.J."/>
        </authorList>
    </citation>
    <scope>NUCLEOTIDE SEQUENCE [LARGE SCALE GENOMIC DNA]</scope>
    <source>
        <strain evidence="2 3">BSA136</strain>
    </source>
</reference>
<dbReference type="InterPro" id="IPR023214">
    <property type="entry name" value="HAD_sf"/>
</dbReference>
<evidence type="ECO:0000259" key="1">
    <source>
        <dbReference type="SMART" id="SM00382"/>
    </source>
</evidence>
<evidence type="ECO:0000313" key="2">
    <source>
        <dbReference type="EMBL" id="PDQ23021.1"/>
    </source>
</evidence>
<dbReference type="SMART" id="SM00382">
    <property type="entry name" value="AAA"/>
    <property type="match status" value="1"/>
</dbReference>
<comment type="caution">
    <text evidence="2">The sequence shown here is derived from an EMBL/GenBank/DDBJ whole genome shotgun (WGS) entry which is preliminary data.</text>
</comment>
<dbReference type="Pfam" id="PF01935">
    <property type="entry name" value="DUF87"/>
    <property type="match status" value="1"/>
</dbReference>
<dbReference type="InterPro" id="IPR027417">
    <property type="entry name" value="P-loop_NTPase"/>
</dbReference>
<dbReference type="NCBIfam" id="TIGR01484">
    <property type="entry name" value="HAD-SF-IIB"/>
    <property type="match status" value="1"/>
</dbReference>
<feature type="domain" description="AAA+ ATPase" evidence="1">
    <location>
        <begin position="246"/>
        <end position="410"/>
    </location>
</feature>
<dbReference type="RefSeq" id="WP_097571530.1">
    <property type="nucleotide sequence ID" value="NZ_NWQG01000003.1"/>
</dbReference>
<dbReference type="InterPro" id="IPR006379">
    <property type="entry name" value="HAD-SF_hydro_IIB"/>
</dbReference>
<organism evidence="2 3">
    <name type="scientific">Mesorhizobium sanjuanii</name>
    <dbReference type="NCBI Taxonomy" id="2037900"/>
    <lineage>
        <taxon>Bacteria</taxon>
        <taxon>Pseudomonadati</taxon>
        <taxon>Pseudomonadota</taxon>
        <taxon>Alphaproteobacteria</taxon>
        <taxon>Hyphomicrobiales</taxon>
        <taxon>Phyllobacteriaceae</taxon>
        <taxon>Mesorhizobium</taxon>
    </lineage>
</organism>
<dbReference type="AlphaFoldDB" id="A0A2A6FMZ8"/>
<dbReference type="InterPro" id="IPR003593">
    <property type="entry name" value="AAA+_ATPase"/>
</dbReference>
<keyword evidence="3" id="KW-1185">Reference proteome</keyword>
<name>A0A2A6FMZ8_9HYPH</name>
<dbReference type="PANTHER" id="PTHR10000">
    <property type="entry name" value="PHOSPHOSERINE PHOSPHATASE"/>
    <property type="match status" value="1"/>
</dbReference>
<dbReference type="Proteomes" id="UP000219182">
    <property type="component" value="Unassembled WGS sequence"/>
</dbReference>
<dbReference type="GO" id="GO:0016791">
    <property type="term" value="F:phosphatase activity"/>
    <property type="evidence" value="ECO:0007669"/>
    <property type="project" value="TreeGrafter"/>
</dbReference>
<evidence type="ECO:0000313" key="3">
    <source>
        <dbReference type="Proteomes" id="UP000219182"/>
    </source>
</evidence>
<protein>
    <submittedName>
        <fullName evidence="2">Phosphoglycolate phosphatase</fullName>
    </submittedName>
</protein>
<dbReference type="SUPFAM" id="SSF52540">
    <property type="entry name" value="P-loop containing nucleoside triphosphate hydrolases"/>
    <property type="match status" value="1"/>
</dbReference>
<dbReference type="PANTHER" id="PTHR10000:SF8">
    <property type="entry name" value="HAD SUPERFAMILY HYDROLASE-LIKE, TYPE 3"/>
    <property type="match status" value="1"/>
</dbReference>
<gene>
    <name evidence="2" type="ORF">CN311_00770</name>
</gene>
<sequence length="570" mass="62433">MYFIALATDYDGTLAQEGIVSKKTLSALERLKKTGRKLILVTGRELPDLKQVFPELGIFDKVVAENGALIYTPASEEERTISPAPSPDLVAKLKKRGVKPLSVGRSIVATWEPHQATVLDVIKTLGLELEIIFNKGAVMILPSGINKAAGLAAALQDLRLSPRNVVGVGDAENDHAFLRACGCSVAVDNALPAVKDTADLVTRGARGKGVEELIGKLIKHDRELVRKSRDGILLGAAAGKETYLSPTDTVLIAGSSGIGKSTLATALTERFVENGYQFCIFDPEGDYDGLQGAVRLGDGESAPTKEQLLDLIEKPDINVVVNGLSLRVNERPDFFADLLPGLGNFRYRTARPHFLVIDEAHHLLPKRRDDTRAVLSLELPGTILITVHPEAISTDALRLVTAVIALGPKAKSVIKTFCQETGIEAPKQMSSPKGDRVLFWRPQGKKKPATIKAVEPRQSLKRHSRKYAEGQLDEAGSFYFTGPDNAMNLRAHNLMIFVQMAEGIDDKTWEHHLRSGDYSEWFRHQIRDKELAHETLAAEKDKTLSAQESRQLVLDAVRRRYTAPATTPTE</sequence>
<dbReference type="GO" id="GO:0005829">
    <property type="term" value="C:cytosol"/>
    <property type="evidence" value="ECO:0007669"/>
    <property type="project" value="TreeGrafter"/>
</dbReference>
<dbReference type="SUPFAM" id="SSF56784">
    <property type="entry name" value="HAD-like"/>
    <property type="match status" value="1"/>
</dbReference>
<dbReference type="Gene3D" id="3.90.1070.10">
    <property type="match status" value="1"/>
</dbReference>
<dbReference type="GO" id="GO:0000287">
    <property type="term" value="F:magnesium ion binding"/>
    <property type="evidence" value="ECO:0007669"/>
    <property type="project" value="TreeGrafter"/>
</dbReference>
<dbReference type="EMBL" id="NWQG01000003">
    <property type="protein sequence ID" value="PDQ23021.1"/>
    <property type="molecule type" value="Genomic_DNA"/>
</dbReference>
<accession>A0A2A6FMZ8</accession>
<dbReference type="Pfam" id="PF08282">
    <property type="entry name" value="Hydrolase_3"/>
    <property type="match status" value="2"/>
</dbReference>
<dbReference type="Gene3D" id="3.40.50.300">
    <property type="entry name" value="P-loop containing nucleotide triphosphate hydrolases"/>
    <property type="match status" value="1"/>
</dbReference>
<proteinExistence type="predicted"/>